<accession>A0A1H3VXS4</accession>
<name>A0A1H3VXS4_9BACI</name>
<protein>
    <submittedName>
        <fullName evidence="1">Restriction system protein</fullName>
    </submittedName>
</protein>
<dbReference type="Proteomes" id="UP000198584">
    <property type="component" value="Unassembled WGS sequence"/>
</dbReference>
<keyword evidence="2" id="KW-1185">Reference proteome</keyword>
<dbReference type="AlphaFoldDB" id="A0A1H3VXS4"/>
<sequence length="34" mass="4098">MSIWLFRAGKQGEYENKFLQDKRVYLTCDNLNTD</sequence>
<organism evidence="1 2">
    <name type="scientific">Thalassobacillus cyri</name>
    <dbReference type="NCBI Taxonomy" id="571932"/>
    <lineage>
        <taxon>Bacteria</taxon>
        <taxon>Bacillati</taxon>
        <taxon>Bacillota</taxon>
        <taxon>Bacilli</taxon>
        <taxon>Bacillales</taxon>
        <taxon>Bacillaceae</taxon>
        <taxon>Thalassobacillus</taxon>
    </lineage>
</organism>
<reference evidence="2" key="1">
    <citation type="submission" date="2016-10" db="EMBL/GenBank/DDBJ databases">
        <authorList>
            <person name="Varghese N."/>
            <person name="Submissions S."/>
        </authorList>
    </citation>
    <scope>NUCLEOTIDE SEQUENCE [LARGE SCALE GENOMIC DNA]</scope>
    <source>
        <strain evidence="2">CCM7597</strain>
    </source>
</reference>
<evidence type="ECO:0000313" key="1">
    <source>
        <dbReference type="EMBL" id="SDZ79665.1"/>
    </source>
</evidence>
<dbReference type="EMBL" id="FNQR01000001">
    <property type="protein sequence ID" value="SDZ79665.1"/>
    <property type="molecule type" value="Genomic_DNA"/>
</dbReference>
<gene>
    <name evidence="1" type="ORF">SAMN05421743_101234</name>
</gene>
<proteinExistence type="predicted"/>
<evidence type="ECO:0000313" key="2">
    <source>
        <dbReference type="Proteomes" id="UP000198584"/>
    </source>
</evidence>
<dbReference type="STRING" id="571932.SAMN05421743_101234"/>